<sequence length="108" mass="12627">MKRVSQQSWDGQSEVYPSYLAFFGSGLTGLVHYLENLRQNDQKISRKYLLLDSCFRGNDGRVVDENLWFRLDRVRCWKKFPKNCPEGVSCSEPLLEAARLFYCCFQSS</sequence>
<evidence type="ECO:0000313" key="2">
    <source>
        <dbReference type="EMBL" id="VFK09158.1"/>
    </source>
</evidence>
<keyword evidence="1" id="KW-0812">Transmembrane</keyword>
<feature type="transmembrane region" description="Helical" evidence="1">
    <location>
        <begin position="16"/>
        <end position="34"/>
    </location>
</feature>
<organism evidence="2">
    <name type="scientific">Candidatus Kentrum sp. LPFa</name>
    <dbReference type="NCBI Taxonomy" id="2126335"/>
    <lineage>
        <taxon>Bacteria</taxon>
        <taxon>Pseudomonadati</taxon>
        <taxon>Pseudomonadota</taxon>
        <taxon>Gammaproteobacteria</taxon>
        <taxon>Candidatus Kentrum</taxon>
    </lineage>
</organism>
<dbReference type="EMBL" id="CAADFK010000006">
    <property type="protein sequence ID" value="VFK09158.1"/>
    <property type="molecule type" value="Genomic_DNA"/>
</dbReference>
<evidence type="ECO:0000256" key="1">
    <source>
        <dbReference type="SAM" id="Phobius"/>
    </source>
</evidence>
<keyword evidence="1" id="KW-1133">Transmembrane helix</keyword>
<dbReference type="AlphaFoldDB" id="A0A450VWG6"/>
<keyword evidence="1" id="KW-0472">Membrane</keyword>
<reference evidence="2" key="1">
    <citation type="submission" date="2019-02" db="EMBL/GenBank/DDBJ databases">
        <authorList>
            <person name="Gruber-Vodicka R. H."/>
            <person name="Seah K. B. B."/>
        </authorList>
    </citation>
    <scope>NUCLEOTIDE SEQUENCE</scope>
    <source>
        <strain evidence="2">BECK_S313</strain>
    </source>
</reference>
<gene>
    <name evidence="2" type="ORF">BECKLPF1236B_GA0070989_10068</name>
</gene>
<protein>
    <submittedName>
        <fullName evidence="2">Uncharacterized protein</fullName>
    </submittedName>
</protein>
<accession>A0A450VWG6</accession>
<name>A0A450VWG6_9GAMM</name>
<proteinExistence type="predicted"/>